<protein>
    <recommendedName>
        <fullName evidence="3">Secreted protein</fullName>
    </recommendedName>
</protein>
<proteinExistence type="predicted"/>
<evidence type="ECO:0008006" key="3">
    <source>
        <dbReference type="Google" id="ProtNLM"/>
    </source>
</evidence>
<accession>A0AAE3VW16</accession>
<evidence type="ECO:0000313" key="2">
    <source>
        <dbReference type="Proteomes" id="UP001240236"/>
    </source>
</evidence>
<gene>
    <name evidence="1" type="ORF">J2S42_000951</name>
</gene>
<name>A0AAE3VW16_9ACTN</name>
<comment type="caution">
    <text evidence="1">The sequence shown here is derived from an EMBL/GenBank/DDBJ whole genome shotgun (WGS) entry which is preliminary data.</text>
</comment>
<evidence type="ECO:0000313" key="1">
    <source>
        <dbReference type="EMBL" id="MDQ0364282.1"/>
    </source>
</evidence>
<dbReference type="EMBL" id="JAUSUZ010000001">
    <property type="protein sequence ID" value="MDQ0364282.1"/>
    <property type="molecule type" value="Genomic_DNA"/>
</dbReference>
<dbReference type="RefSeq" id="WP_307235567.1">
    <property type="nucleotide sequence ID" value="NZ_JAUSUZ010000001.1"/>
</dbReference>
<keyword evidence="2" id="KW-1185">Reference proteome</keyword>
<sequence>MPIAFNELASWLDEGSLVPLTNALLAADETERRALAGQLRQHELLRRPHDVFDDALSHEERRRRWREDEVRRPYRQAALRVAGAACLPRAAAIVSWLRSARFPDPMPAGTADAIVRVLSAPGRPSAAAVARGLAGRLRPAQVDAQWPIISALLRATGQTPVPTEATVRGWLRETGLDVERLDADPWTPLMLPHVFSIPRVGGELDGSGPGALTRLCEIGGCDRAVLLADCLMRLGQGDRLGALRPFVTMHRLLAPTLDETARHATEYAGLLSSPYSTVAGIGLETLRALDDAGRLTSGAVAEAGFAALARTEKKLFRAQLAWLNATLARKPDPEVYAALVSGLASPAPDLAERALAVAVKHLPAIGEAGRELLAAAAETLDGDLCRQVNAVLGRATAPVEPVALPPVPPVAAMPAPLGSVAEVAAAAAVLVRPGREWSDPVLLELLLDGLVRFAAEDRKALASALRPVVGPRAGSAVARLVCAIVDGHWVKPGPGPFGPVAPPSAMLAERVDELGRAIPYTAPPGLLATPATVDGHVDPARVLALLESAERSGWAPRPYDLSQALLRLPRTVDASITAAAGRLTTPAGRAFADWLRKGGLPDPVVVMRQPCTHGPDCWCTPEGQRRTAEIASIPAGGLSLPAGLLEVTEERPAGVSRPGLGAWPMVLPGHREVIAAHLRPYLADTITDRRIDVGYVLPVLAQSGGPFGPATALCLAHGLTAARVSDRVAAVDAFLALAARRELDGALVGRELAALFSCGEIVLTRVVAALAETARAGAGAQVWDVACALIPAVLTVTPVVAGAADLLALAASVAPAGQATAPPPEVSAVAARGGRSRLVTEASRLRRVLRMSRR</sequence>
<dbReference type="AlphaFoldDB" id="A0AAE3VW16"/>
<organism evidence="1 2">
    <name type="scientific">Catenuloplanes indicus</name>
    <dbReference type="NCBI Taxonomy" id="137267"/>
    <lineage>
        <taxon>Bacteria</taxon>
        <taxon>Bacillati</taxon>
        <taxon>Actinomycetota</taxon>
        <taxon>Actinomycetes</taxon>
        <taxon>Micromonosporales</taxon>
        <taxon>Micromonosporaceae</taxon>
        <taxon>Catenuloplanes</taxon>
    </lineage>
</organism>
<reference evidence="1 2" key="1">
    <citation type="submission" date="2023-07" db="EMBL/GenBank/DDBJ databases">
        <title>Sequencing the genomes of 1000 actinobacteria strains.</title>
        <authorList>
            <person name="Klenk H.-P."/>
        </authorList>
    </citation>
    <scope>NUCLEOTIDE SEQUENCE [LARGE SCALE GENOMIC DNA]</scope>
    <source>
        <strain evidence="1 2">DSM 44709</strain>
    </source>
</reference>
<dbReference type="Proteomes" id="UP001240236">
    <property type="component" value="Unassembled WGS sequence"/>
</dbReference>